<name>A0A915J8Z6_ROMCU</name>
<evidence type="ECO:0000256" key="2">
    <source>
        <dbReference type="ARBA" id="ARBA00004300"/>
    </source>
</evidence>
<dbReference type="GO" id="GO:0007059">
    <property type="term" value="P:chromosome segregation"/>
    <property type="evidence" value="ECO:0007669"/>
    <property type="project" value="TreeGrafter"/>
</dbReference>
<feature type="region of interest" description="Disordered" evidence="8">
    <location>
        <begin position="21"/>
        <end position="49"/>
    </location>
</feature>
<dbReference type="PANTHER" id="PTHR10921:SF1">
    <property type="entry name" value="NUCLEAR DISTRIBUTION PROTEIN NUDE HOMOLOG"/>
    <property type="match status" value="1"/>
</dbReference>
<dbReference type="GO" id="GO:0005874">
    <property type="term" value="C:microtubule"/>
    <property type="evidence" value="ECO:0007669"/>
    <property type="project" value="UniProtKB-KW"/>
</dbReference>
<evidence type="ECO:0000256" key="3">
    <source>
        <dbReference type="ARBA" id="ARBA00007429"/>
    </source>
</evidence>
<evidence type="ECO:0000256" key="7">
    <source>
        <dbReference type="ARBA" id="ARBA00023212"/>
    </source>
</evidence>
<dbReference type="GO" id="GO:0051642">
    <property type="term" value="P:centrosome localization"/>
    <property type="evidence" value="ECO:0007669"/>
    <property type="project" value="TreeGrafter"/>
</dbReference>
<evidence type="ECO:0000256" key="6">
    <source>
        <dbReference type="ARBA" id="ARBA00023054"/>
    </source>
</evidence>
<evidence type="ECO:0000256" key="5">
    <source>
        <dbReference type="ARBA" id="ARBA00022701"/>
    </source>
</evidence>
<comment type="subcellular location">
    <subcellularLocation>
        <location evidence="2">Cytoplasm</location>
        <location evidence="2">Cytoskeleton</location>
        <location evidence="2">Microtubule organizing center</location>
        <location evidence="2">Centrosome</location>
    </subcellularLocation>
    <subcellularLocation>
        <location evidence="1">Cytoplasm</location>
        <location evidence="1">Cytoskeleton</location>
        <location evidence="1">Spindle</location>
    </subcellularLocation>
</comment>
<keyword evidence="6" id="KW-0175">Coiled coil</keyword>
<dbReference type="GO" id="GO:0005813">
    <property type="term" value="C:centrosome"/>
    <property type="evidence" value="ECO:0007669"/>
    <property type="project" value="UniProtKB-SubCell"/>
</dbReference>
<dbReference type="SUPFAM" id="SSF57997">
    <property type="entry name" value="Tropomyosin"/>
    <property type="match status" value="1"/>
</dbReference>
<dbReference type="GO" id="GO:0007020">
    <property type="term" value="P:microtubule nucleation"/>
    <property type="evidence" value="ECO:0007669"/>
    <property type="project" value="TreeGrafter"/>
</dbReference>
<proteinExistence type="inferred from homology"/>
<dbReference type="GO" id="GO:0007100">
    <property type="term" value="P:mitotic centrosome separation"/>
    <property type="evidence" value="ECO:0007669"/>
    <property type="project" value="TreeGrafter"/>
</dbReference>
<dbReference type="GO" id="GO:0005871">
    <property type="term" value="C:kinesin complex"/>
    <property type="evidence" value="ECO:0007669"/>
    <property type="project" value="TreeGrafter"/>
</dbReference>
<dbReference type="GO" id="GO:0047496">
    <property type="term" value="P:vesicle transport along microtubule"/>
    <property type="evidence" value="ECO:0007669"/>
    <property type="project" value="TreeGrafter"/>
</dbReference>
<comment type="similarity">
    <text evidence="3">Belongs to the nudE family.</text>
</comment>
<dbReference type="AlphaFoldDB" id="A0A915J8Z6"/>
<dbReference type="OMA" id="EQTVNRR"/>
<feature type="compositionally biased region" description="Low complexity" evidence="8">
    <location>
        <begin position="239"/>
        <end position="251"/>
    </location>
</feature>
<dbReference type="Proteomes" id="UP000887565">
    <property type="component" value="Unplaced"/>
</dbReference>
<sequence>MTDHDARIKKLESEIDHWKSTAASNQRKYESTQEELEEFQSGSREFEKELETQIEQLEKQNRDLKSVNQKLYMENESNRAKLQSFQLENAQQVDRLEIELMKVKQERDEMQRYIRDLEQTNDALESAKRAALVSVEDYERRLNEAIERNAFLEGELDEKDDLQTCVQHLKEETRDLRQELKLKDRLTTAASSNARENIPQRPLSLTLSNKAQNGTIAPPKESMEREKEGQPKRKSDFVTSPSKESTTPSTFTTSTRISALNIVSDLLRKVGALETKLANSKRFSVDSSYTIASPTKTQNPSMTLNNTVTLAASEKD</sequence>
<feature type="domain" description="NUDE" evidence="9">
    <location>
        <begin position="134"/>
        <end position="298"/>
    </location>
</feature>
<evidence type="ECO:0000256" key="1">
    <source>
        <dbReference type="ARBA" id="ARBA00004186"/>
    </source>
</evidence>
<dbReference type="GO" id="GO:0000776">
    <property type="term" value="C:kinetochore"/>
    <property type="evidence" value="ECO:0007669"/>
    <property type="project" value="TreeGrafter"/>
</dbReference>
<feature type="compositionally biased region" description="Basic and acidic residues" evidence="8">
    <location>
        <begin position="221"/>
        <end position="236"/>
    </location>
</feature>
<dbReference type="GO" id="GO:0008017">
    <property type="term" value="F:microtubule binding"/>
    <property type="evidence" value="ECO:0007669"/>
    <property type="project" value="InterPro"/>
</dbReference>
<keyword evidence="7" id="KW-0206">Cytoskeleton</keyword>
<dbReference type="PANTHER" id="PTHR10921">
    <property type="entry name" value="NUCLEAR DISTRIBUTION PROTEIN NUDE HOMOLOG 1"/>
    <property type="match status" value="1"/>
</dbReference>
<dbReference type="InterPro" id="IPR033494">
    <property type="entry name" value="NUDE"/>
</dbReference>
<evidence type="ECO:0000313" key="10">
    <source>
        <dbReference type="Proteomes" id="UP000887565"/>
    </source>
</evidence>
<dbReference type="InterPro" id="IPR006964">
    <property type="entry name" value="NUDE_dom"/>
</dbReference>
<evidence type="ECO:0000259" key="9">
    <source>
        <dbReference type="Pfam" id="PF04880"/>
    </source>
</evidence>
<protein>
    <submittedName>
        <fullName evidence="11">NUDE domain-containing protein</fullName>
    </submittedName>
</protein>
<dbReference type="GO" id="GO:0000132">
    <property type="term" value="P:establishment of mitotic spindle orientation"/>
    <property type="evidence" value="ECO:0007669"/>
    <property type="project" value="TreeGrafter"/>
</dbReference>
<dbReference type="Pfam" id="PF04880">
    <property type="entry name" value="NUDE_C"/>
    <property type="match status" value="1"/>
</dbReference>
<feature type="compositionally biased region" description="Polar residues" evidence="8">
    <location>
        <begin position="203"/>
        <end position="215"/>
    </location>
</feature>
<keyword evidence="5" id="KW-0493">Microtubule</keyword>
<keyword evidence="4" id="KW-0963">Cytoplasm</keyword>
<evidence type="ECO:0000256" key="8">
    <source>
        <dbReference type="SAM" id="MobiDB-lite"/>
    </source>
</evidence>
<dbReference type="GO" id="GO:0005819">
    <property type="term" value="C:spindle"/>
    <property type="evidence" value="ECO:0007669"/>
    <property type="project" value="UniProtKB-SubCell"/>
</dbReference>
<dbReference type="WBParaSite" id="nRc.2.0.1.t22184-RA">
    <property type="protein sequence ID" value="nRc.2.0.1.t22184-RA"/>
    <property type="gene ID" value="nRc.2.0.1.g22184"/>
</dbReference>
<accession>A0A915J8Z6</accession>
<evidence type="ECO:0000256" key="4">
    <source>
        <dbReference type="ARBA" id="ARBA00022490"/>
    </source>
</evidence>
<evidence type="ECO:0000313" key="11">
    <source>
        <dbReference type="WBParaSite" id="nRc.2.0.1.t22184-RA"/>
    </source>
</evidence>
<keyword evidence="10" id="KW-1185">Reference proteome</keyword>
<feature type="region of interest" description="Disordered" evidence="8">
    <location>
        <begin position="191"/>
        <end position="251"/>
    </location>
</feature>
<organism evidence="10 11">
    <name type="scientific">Romanomermis culicivorax</name>
    <name type="common">Nematode worm</name>
    <dbReference type="NCBI Taxonomy" id="13658"/>
    <lineage>
        <taxon>Eukaryota</taxon>
        <taxon>Metazoa</taxon>
        <taxon>Ecdysozoa</taxon>
        <taxon>Nematoda</taxon>
        <taxon>Enoplea</taxon>
        <taxon>Dorylaimia</taxon>
        <taxon>Mermithida</taxon>
        <taxon>Mermithoidea</taxon>
        <taxon>Mermithidae</taxon>
        <taxon>Romanomermis</taxon>
    </lineage>
</organism>
<dbReference type="GO" id="GO:0016477">
    <property type="term" value="P:cell migration"/>
    <property type="evidence" value="ECO:0007669"/>
    <property type="project" value="TreeGrafter"/>
</dbReference>
<reference evidence="11" key="1">
    <citation type="submission" date="2022-11" db="UniProtKB">
        <authorList>
            <consortium name="WormBaseParasite"/>
        </authorList>
    </citation>
    <scope>IDENTIFICATION</scope>
</reference>
<dbReference type="Gene3D" id="6.10.250.1080">
    <property type="match status" value="1"/>
</dbReference>